<dbReference type="PANTHER" id="PTHR11080:SF2">
    <property type="entry name" value="LD05707P"/>
    <property type="match status" value="1"/>
</dbReference>
<dbReference type="InterPro" id="IPR036380">
    <property type="entry name" value="Isochorismatase-like_sf"/>
</dbReference>
<gene>
    <name evidence="10" type="ORF">K505DRAFT_374566</name>
</gene>
<dbReference type="GO" id="GO:0019363">
    <property type="term" value="P:pyridine nucleotide biosynthetic process"/>
    <property type="evidence" value="ECO:0007669"/>
    <property type="project" value="UniProtKB-KW"/>
</dbReference>
<evidence type="ECO:0000256" key="3">
    <source>
        <dbReference type="ARBA" id="ARBA00022723"/>
    </source>
</evidence>
<keyword evidence="2" id="KW-0662">Pyridine nucleotide biosynthesis</keyword>
<evidence type="ECO:0000256" key="1">
    <source>
        <dbReference type="ARBA" id="ARBA00006336"/>
    </source>
</evidence>
<dbReference type="GO" id="GO:0008936">
    <property type="term" value="F:nicotinamidase activity"/>
    <property type="evidence" value="ECO:0007669"/>
    <property type="project" value="UniProtKB-EC"/>
</dbReference>
<dbReference type="Gene3D" id="3.40.50.850">
    <property type="entry name" value="Isochorismatase-like"/>
    <property type="match status" value="1"/>
</dbReference>
<comment type="similarity">
    <text evidence="1">Belongs to the isochorismatase family.</text>
</comment>
<evidence type="ECO:0000256" key="2">
    <source>
        <dbReference type="ARBA" id="ARBA00022642"/>
    </source>
</evidence>
<dbReference type="InterPro" id="IPR052347">
    <property type="entry name" value="Isochorismatase_Nicotinamidase"/>
</dbReference>
<sequence length="264" mass="29182">MMALGSVHFATALLAFLTSVQAVPFSSKLHKKTALVLIDIQNDFITGSLNNSRAPSILPKVYQLLDDHEWPFIVASQDWHPENHVSFAANHPGKAAFEAVNVTFVDTPTKIETQTLYPDHCVPETFGAQIESGVQTRLHYLEGYRTPVNYIKKAQDHSVDSYSAFADNQYHRFTTLNSELTVHGIETIVVTGLITNACVRGTCIDGIKLGYEVILVEDATETTSDAIKQTTIAELEGWGVQVMNLSSWEAANPTGIQRRSFTEL</sequence>
<keyword evidence="4 10" id="KW-0378">Hydrolase</keyword>
<keyword evidence="11" id="KW-1185">Reference proteome</keyword>
<organism evidence="10 11">
    <name type="scientific">Melanomma pulvis-pyrius CBS 109.77</name>
    <dbReference type="NCBI Taxonomy" id="1314802"/>
    <lineage>
        <taxon>Eukaryota</taxon>
        <taxon>Fungi</taxon>
        <taxon>Dikarya</taxon>
        <taxon>Ascomycota</taxon>
        <taxon>Pezizomycotina</taxon>
        <taxon>Dothideomycetes</taxon>
        <taxon>Pleosporomycetidae</taxon>
        <taxon>Pleosporales</taxon>
        <taxon>Melanommataceae</taxon>
        <taxon>Melanomma</taxon>
    </lineage>
</organism>
<proteinExistence type="inferred from homology"/>
<dbReference type="InterPro" id="IPR000868">
    <property type="entry name" value="Isochorismatase-like_dom"/>
</dbReference>
<evidence type="ECO:0000256" key="7">
    <source>
        <dbReference type="ARBA" id="ARBA00043224"/>
    </source>
</evidence>
<evidence type="ECO:0000256" key="8">
    <source>
        <dbReference type="SAM" id="SignalP"/>
    </source>
</evidence>
<dbReference type="EMBL" id="MU001887">
    <property type="protein sequence ID" value="KAF2794555.1"/>
    <property type="molecule type" value="Genomic_DNA"/>
</dbReference>
<keyword evidence="3" id="KW-0479">Metal-binding</keyword>
<name>A0A6A6XF75_9PLEO</name>
<dbReference type="AlphaFoldDB" id="A0A6A6XF75"/>
<evidence type="ECO:0000256" key="5">
    <source>
        <dbReference type="ARBA" id="ARBA00037900"/>
    </source>
</evidence>
<accession>A0A6A6XF75</accession>
<evidence type="ECO:0000256" key="6">
    <source>
        <dbReference type="ARBA" id="ARBA00039017"/>
    </source>
</evidence>
<dbReference type="GO" id="GO:0046872">
    <property type="term" value="F:metal ion binding"/>
    <property type="evidence" value="ECO:0007669"/>
    <property type="project" value="UniProtKB-KW"/>
</dbReference>
<evidence type="ECO:0000256" key="4">
    <source>
        <dbReference type="ARBA" id="ARBA00022801"/>
    </source>
</evidence>
<feature type="domain" description="Isochorismatase-like" evidence="9">
    <location>
        <begin position="174"/>
        <end position="244"/>
    </location>
</feature>
<dbReference type="Pfam" id="PF00857">
    <property type="entry name" value="Isochorismatase"/>
    <property type="match status" value="1"/>
</dbReference>
<reference evidence="10" key="1">
    <citation type="journal article" date="2020" name="Stud. Mycol.">
        <title>101 Dothideomycetes genomes: a test case for predicting lifestyles and emergence of pathogens.</title>
        <authorList>
            <person name="Haridas S."/>
            <person name="Albert R."/>
            <person name="Binder M."/>
            <person name="Bloem J."/>
            <person name="Labutti K."/>
            <person name="Salamov A."/>
            <person name="Andreopoulos B."/>
            <person name="Baker S."/>
            <person name="Barry K."/>
            <person name="Bills G."/>
            <person name="Bluhm B."/>
            <person name="Cannon C."/>
            <person name="Castanera R."/>
            <person name="Culley D."/>
            <person name="Daum C."/>
            <person name="Ezra D."/>
            <person name="Gonzalez J."/>
            <person name="Henrissat B."/>
            <person name="Kuo A."/>
            <person name="Liang C."/>
            <person name="Lipzen A."/>
            <person name="Lutzoni F."/>
            <person name="Magnuson J."/>
            <person name="Mondo S."/>
            <person name="Nolan M."/>
            <person name="Ohm R."/>
            <person name="Pangilinan J."/>
            <person name="Park H.-J."/>
            <person name="Ramirez L."/>
            <person name="Alfaro M."/>
            <person name="Sun H."/>
            <person name="Tritt A."/>
            <person name="Yoshinaga Y."/>
            <person name="Zwiers L.-H."/>
            <person name="Turgeon B."/>
            <person name="Goodwin S."/>
            <person name="Spatafora J."/>
            <person name="Crous P."/>
            <person name="Grigoriev I."/>
        </authorList>
    </citation>
    <scope>NUCLEOTIDE SEQUENCE</scope>
    <source>
        <strain evidence="10">CBS 109.77</strain>
    </source>
</reference>
<feature type="chain" id="PRO_5025664630" description="nicotinamidase" evidence="8">
    <location>
        <begin position="23"/>
        <end position="264"/>
    </location>
</feature>
<feature type="signal peptide" evidence="8">
    <location>
        <begin position="1"/>
        <end position="22"/>
    </location>
</feature>
<keyword evidence="8" id="KW-0732">Signal</keyword>
<dbReference type="Proteomes" id="UP000799757">
    <property type="component" value="Unassembled WGS sequence"/>
</dbReference>
<dbReference type="OrthoDB" id="167809at2759"/>
<comment type="pathway">
    <text evidence="5">Cofactor biosynthesis; nicotinate biosynthesis; nicotinate from nicotinamide: step 1/1.</text>
</comment>
<dbReference type="EC" id="3.5.1.19" evidence="6"/>
<evidence type="ECO:0000313" key="10">
    <source>
        <dbReference type="EMBL" id="KAF2794555.1"/>
    </source>
</evidence>
<evidence type="ECO:0000313" key="11">
    <source>
        <dbReference type="Proteomes" id="UP000799757"/>
    </source>
</evidence>
<dbReference type="PANTHER" id="PTHR11080">
    <property type="entry name" value="PYRAZINAMIDASE/NICOTINAMIDASE"/>
    <property type="match status" value="1"/>
</dbReference>
<protein>
    <recommendedName>
        <fullName evidence="6">nicotinamidase</fullName>
        <ecNumber evidence="6">3.5.1.19</ecNumber>
    </recommendedName>
    <alternativeName>
        <fullName evidence="7">Nicotinamide deamidase</fullName>
    </alternativeName>
</protein>
<evidence type="ECO:0000259" key="9">
    <source>
        <dbReference type="Pfam" id="PF00857"/>
    </source>
</evidence>
<dbReference type="SUPFAM" id="SSF52499">
    <property type="entry name" value="Isochorismatase-like hydrolases"/>
    <property type="match status" value="1"/>
</dbReference>